<comment type="caution">
    <text evidence="1">The sequence shown here is derived from an EMBL/GenBank/DDBJ whole genome shotgun (WGS) entry which is preliminary data.</text>
</comment>
<dbReference type="PATRIC" id="fig|1423808.3.peg.1134"/>
<dbReference type="AlphaFoldDB" id="A0A0R1L997"/>
<dbReference type="Proteomes" id="UP000051581">
    <property type="component" value="Unassembled WGS sequence"/>
</dbReference>
<reference evidence="1 2" key="1">
    <citation type="journal article" date="2015" name="Genome Announc.">
        <title>Expanding the biotechnology potential of lactobacilli through comparative genomics of 213 strains and associated genera.</title>
        <authorList>
            <person name="Sun Z."/>
            <person name="Harris H.M."/>
            <person name="McCann A."/>
            <person name="Guo C."/>
            <person name="Argimon S."/>
            <person name="Zhang W."/>
            <person name="Yang X."/>
            <person name="Jeffery I.B."/>
            <person name="Cooney J.C."/>
            <person name="Kagawa T.F."/>
            <person name="Liu W."/>
            <person name="Song Y."/>
            <person name="Salvetti E."/>
            <person name="Wrobel A."/>
            <person name="Rasinkangas P."/>
            <person name="Parkhill J."/>
            <person name="Rea M.C."/>
            <person name="O'Sullivan O."/>
            <person name="Ritari J."/>
            <person name="Douillard F.P."/>
            <person name="Paul Ross R."/>
            <person name="Yang R."/>
            <person name="Briner A.E."/>
            <person name="Felis G.E."/>
            <person name="de Vos W.M."/>
            <person name="Barrangou R."/>
            <person name="Klaenhammer T.R."/>
            <person name="Caufield P.W."/>
            <person name="Cui Y."/>
            <person name="Zhang H."/>
            <person name="O'Toole P.W."/>
        </authorList>
    </citation>
    <scope>NUCLEOTIDE SEQUENCE [LARGE SCALE GENOMIC DNA]</scope>
    <source>
        <strain evidence="1 2">DSM 19904</strain>
    </source>
</reference>
<accession>A0A0R1L997</accession>
<evidence type="ECO:0000313" key="2">
    <source>
        <dbReference type="Proteomes" id="UP000051581"/>
    </source>
</evidence>
<gene>
    <name evidence="1" type="ORF">FD17_GL001124</name>
</gene>
<name>A0A0R1L997_9LACO</name>
<keyword evidence="2" id="KW-1185">Reference proteome</keyword>
<proteinExistence type="predicted"/>
<protein>
    <submittedName>
        <fullName evidence="1">Uncharacterized protein</fullName>
    </submittedName>
</protein>
<dbReference type="EMBL" id="AZEA01000002">
    <property type="protein sequence ID" value="KRK89537.1"/>
    <property type="molecule type" value="Genomic_DNA"/>
</dbReference>
<sequence length="52" mass="6159">MLDAPKGLEYWKEGKNGDYIDPEVPEWAKKEYLEYMKLMTPKTDKDGTTKLY</sequence>
<organism evidence="1 2">
    <name type="scientific">Lentilactobacillus sunkii DSM 19904</name>
    <dbReference type="NCBI Taxonomy" id="1423808"/>
    <lineage>
        <taxon>Bacteria</taxon>
        <taxon>Bacillati</taxon>
        <taxon>Bacillota</taxon>
        <taxon>Bacilli</taxon>
        <taxon>Lactobacillales</taxon>
        <taxon>Lactobacillaceae</taxon>
        <taxon>Lentilactobacillus</taxon>
    </lineage>
</organism>
<evidence type="ECO:0000313" key="1">
    <source>
        <dbReference type="EMBL" id="KRK89537.1"/>
    </source>
</evidence>
<dbReference type="RefSeq" id="WP_164479000.1">
    <property type="nucleotide sequence ID" value="NZ_AZEA01000002.1"/>
</dbReference>